<gene>
    <name evidence="1" type="ORF">FX987_01351</name>
</gene>
<reference evidence="1 2" key="1">
    <citation type="submission" date="2019-12" db="EMBL/GenBank/DDBJ databases">
        <title>Genome sequencing and assembly of endphytes of Porphyra tenera.</title>
        <authorList>
            <person name="Park J.M."/>
            <person name="Shin R."/>
            <person name="Jo S.H."/>
        </authorList>
    </citation>
    <scope>NUCLEOTIDE SEQUENCE [LARGE SCALE GENOMIC DNA]</scope>
    <source>
        <strain evidence="1 2">GPM3</strain>
    </source>
</reference>
<dbReference type="RefSeq" id="WP_022523372.1">
    <property type="nucleotide sequence ID" value="NZ_CBDIPO010000002.1"/>
</dbReference>
<proteinExistence type="predicted"/>
<protein>
    <recommendedName>
        <fullName evidence="3">DUF3987 domain-containing protein</fullName>
    </recommendedName>
</protein>
<name>A0AAP9SZG3_9GAMM</name>
<dbReference type="InterPro" id="IPR025048">
    <property type="entry name" value="DUF3987"/>
</dbReference>
<evidence type="ECO:0000313" key="2">
    <source>
        <dbReference type="Proteomes" id="UP000509761"/>
    </source>
</evidence>
<sequence>MYTDEHQAHHNITNATTTGEWPKFKEHSIYESIVNEVSSSLEIDDGMARAIFLSSMATVVQNIVDIEKPNKHLMPTSIFVVVTGESGCGKTPLLKAAFEPIEQFQSLKMKEHYEAIKVYNLKKSNYDIAYKELEKIYRLAIKEGKPTIDIELHQLELVKNKPKPPNQPRFIYEDITPSALSYNLYKNVPFGCLASSEADGVFNGKVMQDITNLNSIWSGSPIIVDRKTSEDVYVEHPRCSLSLMLQPERMQNFLNNRGKEAKSNGFLARLIFMQAESTVGNRTRDTTPPDGATVARYSQRCKELLESSFDALEEGNKKYIVKFSPSAKSHWKQLNLKVEHEMLKHRKYCNALDHANKLMDNVSRIAAILHTFEGLEGDIKTSTLDYAFRLCEQFSNHYLQFIAGTPEIVILANQLARDIRRLSDLQGDTYTFTNSLIAQRGHNTLRSKSKRSAALDFLEKMGHLIYSYDSKILFKETIIHPHEPELKNGLDYYIEELTLYRDQELKTGYDFRPEYKLKEIPSIPIMPYAYEVVKPTSHR</sequence>
<keyword evidence="2" id="KW-1185">Reference proteome</keyword>
<dbReference type="Pfam" id="PF13148">
    <property type="entry name" value="DUF3987"/>
    <property type="match status" value="1"/>
</dbReference>
<accession>A0AAP9SZG3</accession>
<dbReference type="Proteomes" id="UP000509761">
    <property type="component" value="Chromosome"/>
</dbReference>
<dbReference type="EMBL" id="CP054580">
    <property type="protein sequence ID" value="QKS23592.1"/>
    <property type="molecule type" value="Genomic_DNA"/>
</dbReference>
<dbReference type="AlphaFoldDB" id="A0AAP9SZG3"/>
<evidence type="ECO:0008006" key="3">
    <source>
        <dbReference type="Google" id="ProtNLM"/>
    </source>
</evidence>
<organism evidence="1 2">
    <name type="scientific">Vreelandella titanicae</name>
    <dbReference type="NCBI Taxonomy" id="664683"/>
    <lineage>
        <taxon>Bacteria</taxon>
        <taxon>Pseudomonadati</taxon>
        <taxon>Pseudomonadota</taxon>
        <taxon>Gammaproteobacteria</taxon>
        <taxon>Oceanospirillales</taxon>
        <taxon>Halomonadaceae</taxon>
        <taxon>Vreelandella</taxon>
    </lineage>
</organism>
<evidence type="ECO:0000313" key="1">
    <source>
        <dbReference type="EMBL" id="QKS23592.1"/>
    </source>
</evidence>